<comment type="caution">
    <text evidence="2">The sequence shown here is derived from an EMBL/GenBank/DDBJ whole genome shotgun (WGS) entry which is preliminary data.</text>
</comment>
<name>A0A1F5WFR9_9BACT</name>
<feature type="compositionally biased region" description="Basic and acidic residues" evidence="1">
    <location>
        <begin position="18"/>
        <end position="30"/>
    </location>
</feature>
<protein>
    <submittedName>
        <fullName evidence="2">Uncharacterized protein</fullName>
    </submittedName>
</protein>
<proteinExistence type="predicted"/>
<dbReference type="AlphaFoldDB" id="A0A1F5WFR9"/>
<gene>
    <name evidence="2" type="ORF">A3J56_01225</name>
</gene>
<evidence type="ECO:0000256" key="1">
    <source>
        <dbReference type="SAM" id="MobiDB-lite"/>
    </source>
</evidence>
<reference evidence="2 3" key="1">
    <citation type="journal article" date="2016" name="Nat. Commun.">
        <title>Thousands of microbial genomes shed light on interconnected biogeochemical processes in an aquifer system.</title>
        <authorList>
            <person name="Anantharaman K."/>
            <person name="Brown C.T."/>
            <person name="Hug L.A."/>
            <person name="Sharon I."/>
            <person name="Castelle C.J."/>
            <person name="Probst A.J."/>
            <person name="Thomas B.C."/>
            <person name="Singh A."/>
            <person name="Wilkins M.J."/>
            <person name="Karaoz U."/>
            <person name="Brodie E.L."/>
            <person name="Williams K.H."/>
            <person name="Hubbard S.S."/>
            <person name="Banfield J.F."/>
        </authorList>
    </citation>
    <scope>NUCLEOTIDE SEQUENCE [LARGE SCALE GENOMIC DNA]</scope>
</reference>
<feature type="region of interest" description="Disordered" evidence="1">
    <location>
        <begin position="1"/>
        <end position="30"/>
    </location>
</feature>
<accession>A0A1F5WFR9</accession>
<dbReference type="EMBL" id="MFHQ01000017">
    <property type="protein sequence ID" value="OGF74542.1"/>
    <property type="molecule type" value="Genomic_DNA"/>
</dbReference>
<evidence type="ECO:0000313" key="3">
    <source>
        <dbReference type="Proteomes" id="UP000178406"/>
    </source>
</evidence>
<sequence>MSIENPFSQPPQESQQEIVEKPKFNPERAIDDERGVFEKLRGKAKDVAKVMLLMSALSFAPGMVREASAGQSFEEGATVEEVENEQAAEERAINFLERLSHARAPERITHEGQKELMAERAAKVMIQAFAAQEKVLASGGSLKEGMKAGVSVTSEDVQKVLEQLNKATGEYADRYLGDKDGKVEAEEGNALRKMSTENPGFKALMEMMGQYR</sequence>
<dbReference type="Proteomes" id="UP000178406">
    <property type="component" value="Unassembled WGS sequence"/>
</dbReference>
<organism evidence="2 3">
    <name type="scientific">Candidatus Giovannonibacteria bacterium RIFCSPHIGHO2_02_FULL_46_20</name>
    <dbReference type="NCBI Taxonomy" id="1798338"/>
    <lineage>
        <taxon>Bacteria</taxon>
        <taxon>Candidatus Giovannoniibacteriota</taxon>
    </lineage>
</organism>
<evidence type="ECO:0000313" key="2">
    <source>
        <dbReference type="EMBL" id="OGF74542.1"/>
    </source>
</evidence>
<dbReference type="STRING" id="1798338.A3J56_01225"/>